<dbReference type="InterPro" id="IPR045518">
    <property type="entry name" value="2EXR"/>
</dbReference>
<dbReference type="EMBL" id="CAMGZC010002580">
    <property type="protein sequence ID" value="CAI0655054.1"/>
    <property type="molecule type" value="Genomic_DNA"/>
</dbReference>
<name>A0A9W4S8S9_9PEZI</name>
<feature type="compositionally biased region" description="Polar residues" evidence="1">
    <location>
        <begin position="347"/>
        <end position="363"/>
    </location>
</feature>
<feature type="region of interest" description="Disordered" evidence="1">
    <location>
        <begin position="205"/>
        <end position="414"/>
    </location>
</feature>
<proteinExistence type="predicted"/>
<feature type="compositionally biased region" description="Low complexity" evidence="1">
    <location>
        <begin position="116"/>
        <end position="148"/>
    </location>
</feature>
<keyword evidence="4" id="KW-1185">Reference proteome</keyword>
<sequence length="824" mass="90150">MHNRSLPKANPRLSSRASRSSPSSPTDPNLRCLAIPPLNLTLAHSRPLRTGEALRDRPKPASEVRPRSRHGADQGPSSPEGDTGTTRHDTTPTRTGTWTNSILTNMPSTPSPASPSRPTSTSTATACPAQTDISFLPSSSLSGPASPLNSPPSHPNSNSPTATGTRARRSRNTAKDAHFLRQASEWLIERYILVPPIPWGIPLTTVSQTSSHHSNDSHQTSSAHPEHHHLDQDDTTRTRAERPTQSVMATDPDRNAIAAPSGSHSQALQQDQDHQQQQQQQLKRKWKKIWLRGLSVRIRPRKDTPRRATTTPPGAATPAAAAARGGAVAPARGAIAEGQGPAGNVERGTQTATGHQTLQQSETLAHPSESDRLTDSDPSTAGTASQHSAATSTTAQTTAVPSSSSSSSSTSLSVSVGASIGNFPSSSAPCPTCGQRRHVDLHRPPTPVKPEDRFQFRSGVPYGPWTITHPPRTPAPQAVCSEPSEVPAPATKVECAAEPAPGPLTAFHPFSRLPPELRSKILRFYLERPRIVEIRCMNDLKKIHFAPNALGNLASNIAWSADNTLPALMWVNRECRAETRAFYRVQLPMHPTNKIAWPVVINPEYDTVIFTFPWSSEIPLDIFLSDCLAFDPLRVGIRHFGTRDRGGPETWDLTPVPGCAPLSKSLANLESYTEAIQLMDDRAAARFPVWMIHEGYLTSGIPAKDAFYHDVPRLLLSNDYEPPDAANQRNALEALRTQLGDYLPDKVAENLVMQRMFYRKYFRHLRMKCTKTDLAGLGMVRQIPGGETEEFFLSNGREVAGPRKKRRSALEVRPSSSWHLWDED</sequence>
<evidence type="ECO:0000259" key="2">
    <source>
        <dbReference type="Pfam" id="PF20150"/>
    </source>
</evidence>
<gene>
    <name evidence="3" type="ORF">CGXH109_LOCUS144761</name>
</gene>
<dbReference type="PANTHER" id="PTHR35910">
    <property type="entry name" value="2EXR DOMAIN-CONTAINING PROTEIN"/>
    <property type="match status" value="1"/>
</dbReference>
<dbReference type="AlphaFoldDB" id="A0A9W4S8S9"/>
<feature type="compositionally biased region" description="Low complexity" evidence="1">
    <location>
        <begin position="263"/>
        <end position="281"/>
    </location>
</feature>
<evidence type="ECO:0000313" key="4">
    <source>
        <dbReference type="Proteomes" id="UP001152533"/>
    </source>
</evidence>
<dbReference type="Pfam" id="PF20150">
    <property type="entry name" value="2EXR"/>
    <property type="match status" value="1"/>
</dbReference>
<feature type="domain" description="2EXR" evidence="2">
    <location>
        <begin position="507"/>
        <end position="608"/>
    </location>
</feature>
<dbReference type="Proteomes" id="UP001152533">
    <property type="component" value="Unassembled WGS sequence"/>
</dbReference>
<protein>
    <recommendedName>
        <fullName evidence="2">2EXR domain-containing protein</fullName>
    </recommendedName>
</protein>
<feature type="compositionally biased region" description="Polar residues" evidence="1">
    <location>
        <begin position="205"/>
        <end position="223"/>
    </location>
</feature>
<feature type="compositionally biased region" description="Low complexity" evidence="1">
    <location>
        <begin position="307"/>
        <end position="334"/>
    </location>
</feature>
<feature type="region of interest" description="Disordered" evidence="1">
    <location>
        <begin position="1"/>
        <end position="175"/>
    </location>
</feature>
<evidence type="ECO:0000313" key="3">
    <source>
        <dbReference type="EMBL" id="CAI0655054.1"/>
    </source>
</evidence>
<feature type="compositionally biased region" description="Low complexity" evidence="1">
    <location>
        <begin position="379"/>
        <end position="414"/>
    </location>
</feature>
<feature type="compositionally biased region" description="Basic and acidic residues" evidence="1">
    <location>
        <begin position="224"/>
        <end position="242"/>
    </location>
</feature>
<reference evidence="3" key="1">
    <citation type="submission" date="2022-08" db="EMBL/GenBank/DDBJ databases">
        <authorList>
            <person name="Giroux E."/>
            <person name="Giroux E."/>
        </authorList>
    </citation>
    <scope>NUCLEOTIDE SEQUENCE</scope>
    <source>
        <strain evidence="3">H1091258</strain>
    </source>
</reference>
<comment type="caution">
    <text evidence="3">The sequence shown here is derived from an EMBL/GenBank/DDBJ whole genome shotgun (WGS) entry which is preliminary data.</text>
</comment>
<feature type="compositionally biased region" description="Basic and acidic residues" evidence="1">
    <location>
        <begin position="52"/>
        <end position="72"/>
    </location>
</feature>
<accession>A0A9W4S8S9</accession>
<evidence type="ECO:0000256" key="1">
    <source>
        <dbReference type="SAM" id="MobiDB-lite"/>
    </source>
</evidence>
<organism evidence="3 4">
    <name type="scientific">Colletotrichum noveboracense</name>
    <dbReference type="NCBI Taxonomy" id="2664923"/>
    <lineage>
        <taxon>Eukaryota</taxon>
        <taxon>Fungi</taxon>
        <taxon>Dikarya</taxon>
        <taxon>Ascomycota</taxon>
        <taxon>Pezizomycotina</taxon>
        <taxon>Sordariomycetes</taxon>
        <taxon>Hypocreomycetidae</taxon>
        <taxon>Glomerellales</taxon>
        <taxon>Glomerellaceae</taxon>
        <taxon>Colletotrichum</taxon>
        <taxon>Colletotrichum gloeosporioides species complex</taxon>
    </lineage>
</organism>
<dbReference type="PANTHER" id="PTHR35910:SF1">
    <property type="entry name" value="2EXR DOMAIN-CONTAINING PROTEIN"/>
    <property type="match status" value="1"/>
</dbReference>
<feature type="compositionally biased region" description="Low complexity" evidence="1">
    <location>
        <begin position="11"/>
        <end position="24"/>
    </location>
</feature>